<evidence type="ECO:0000313" key="1">
    <source>
        <dbReference type="EMBL" id="KAJ7557834.1"/>
    </source>
</evidence>
<name>A0ACC2DU50_DIPCM</name>
<sequence length="282" mass="32759">MPFTGVEEQASNTQKVVKKFKMDFLLLRIREEFIHKALVFLLFFRIFDAIRDFRKSPAYGRHLDSTFNRLGKMSAKVGWILMESPAVFVTLAVFFKGQHNHEIVPRCFLALFEAHYIHRTFIFPMGIKTGATRMPIVTAMMASLFNALNGYIQGRWISHYGYYPTQWLTAPQFLFGIVIFATGMLINIWADRLLLHLRASSQEKVYKVPHGGLFEYVTCPNYLGEILEWLGWSIMTWSSTGLGFFVSTVCFLGPRANAHHDWYLKKFSDYPQSRKSLIPFLW</sequence>
<dbReference type="Proteomes" id="UP001162992">
    <property type="component" value="Chromosome 4"/>
</dbReference>
<organism evidence="1 2">
    <name type="scientific">Diphasiastrum complanatum</name>
    <name type="common">Issler's clubmoss</name>
    <name type="synonym">Lycopodium complanatum</name>
    <dbReference type="NCBI Taxonomy" id="34168"/>
    <lineage>
        <taxon>Eukaryota</taxon>
        <taxon>Viridiplantae</taxon>
        <taxon>Streptophyta</taxon>
        <taxon>Embryophyta</taxon>
        <taxon>Tracheophyta</taxon>
        <taxon>Lycopodiopsida</taxon>
        <taxon>Lycopodiales</taxon>
        <taxon>Lycopodiaceae</taxon>
        <taxon>Lycopodioideae</taxon>
        <taxon>Diphasiastrum</taxon>
    </lineage>
</organism>
<dbReference type="EMBL" id="CM055095">
    <property type="protein sequence ID" value="KAJ7557834.1"/>
    <property type="molecule type" value="Genomic_DNA"/>
</dbReference>
<reference evidence="2" key="1">
    <citation type="journal article" date="2024" name="Proc. Natl. Acad. Sci. U.S.A.">
        <title>Extraordinary preservation of gene collinearity over three hundred million years revealed in homosporous lycophytes.</title>
        <authorList>
            <person name="Li C."/>
            <person name="Wickell D."/>
            <person name="Kuo L.Y."/>
            <person name="Chen X."/>
            <person name="Nie B."/>
            <person name="Liao X."/>
            <person name="Peng D."/>
            <person name="Ji J."/>
            <person name="Jenkins J."/>
            <person name="Williams M."/>
            <person name="Shu S."/>
            <person name="Plott C."/>
            <person name="Barry K."/>
            <person name="Rajasekar S."/>
            <person name="Grimwood J."/>
            <person name="Han X."/>
            <person name="Sun S."/>
            <person name="Hou Z."/>
            <person name="He W."/>
            <person name="Dai G."/>
            <person name="Sun C."/>
            <person name="Schmutz J."/>
            <person name="Leebens-Mack J.H."/>
            <person name="Li F.W."/>
            <person name="Wang L."/>
        </authorList>
    </citation>
    <scope>NUCLEOTIDE SEQUENCE [LARGE SCALE GENOMIC DNA]</scope>
    <source>
        <strain evidence="2">cv. PW_Plant_1</strain>
    </source>
</reference>
<evidence type="ECO:0000313" key="2">
    <source>
        <dbReference type="Proteomes" id="UP001162992"/>
    </source>
</evidence>
<protein>
    <submittedName>
        <fullName evidence="1">Uncharacterized protein</fullName>
    </submittedName>
</protein>
<gene>
    <name evidence="1" type="ORF">O6H91_04G012100</name>
</gene>
<comment type="caution">
    <text evidence="1">The sequence shown here is derived from an EMBL/GenBank/DDBJ whole genome shotgun (WGS) entry which is preliminary data.</text>
</comment>
<keyword evidence="2" id="KW-1185">Reference proteome</keyword>
<proteinExistence type="predicted"/>
<accession>A0ACC2DU50</accession>